<dbReference type="Pfam" id="PF00249">
    <property type="entry name" value="Myb_DNA-binding"/>
    <property type="match status" value="2"/>
</dbReference>
<name>A0A9W7G016_9STRA</name>
<feature type="compositionally biased region" description="Basic and acidic residues" evidence="1">
    <location>
        <begin position="187"/>
        <end position="197"/>
    </location>
</feature>
<dbReference type="CDD" id="cd00167">
    <property type="entry name" value="SANT"/>
    <property type="match status" value="2"/>
</dbReference>
<evidence type="ECO:0000313" key="6">
    <source>
        <dbReference type="Proteomes" id="UP001165082"/>
    </source>
</evidence>
<feature type="non-terminal residue" evidence="5">
    <location>
        <position position="1"/>
    </location>
</feature>
<evidence type="ECO:0000259" key="4">
    <source>
        <dbReference type="PROSITE" id="PS51294"/>
    </source>
</evidence>
<feature type="domain" description="HTH myb-type" evidence="4">
    <location>
        <begin position="1"/>
        <end position="44"/>
    </location>
</feature>
<dbReference type="Gene3D" id="1.10.10.60">
    <property type="entry name" value="Homeodomain-like"/>
    <property type="match status" value="2"/>
</dbReference>
<dbReference type="PANTHER" id="PTHR45614:SF274">
    <property type="entry name" value="MYB-LIKE DNA-BINDING PROTEIN"/>
    <property type="match status" value="1"/>
</dbReference>
<keyword evidence="2" id="KW-1133">Transmembrane helix</keyword>
<dbReference type="GO" id="GO:0005634">
    <property type="term" value="C:nucleus"/>
    <property type="evidence" value="ECO:0007669"/>
    <property type="project" value="TreeGrafter"/>
</dbReference>
<evidence type="ECO:0000313" key="5">
    <source>
        <dbReference type="EMBL" id="GMI27131.1"/>
    </source>
</evidence>
<dbReference type="InterPro" id="IPR050560">
    <property type="entry name" value="MYB_TF"/>
</dbReference>
<reference evidence="5" key="1">
    <citation type="submission" date="2022-07" db="EMBL/GenBank/DDBJ databases">
        <title>Genome analysis of Parmales, a sister group of diatoms, reveals the evolutionary specialization of diatoms from phago-mixotrophs to photoautotrophs.</title>
        <authorList>
            <person name="Ban H."/>
            <person name="Sato S."/>
            <person name="Yoshikawa S."/>
            <person name="Kazumasa Y."/>
            <person name="Nakamura Y."/>
            <person name="Ichinomiya M."/>
            <person name="Saitoh K."/>
            <person name="Sato N."/>
            <person name="Blanc-Mathieu R."/>
            <person name="Endo H."/>
            <person name="Kuwata A."/>
            <person name="Ogata H."/>
        </authorList>
    </citation>
    <scope>NUCLEOTIDE SEQUENCE</scope>
</reference>
<protein>
    <submittedName>
        <fullName evidence="5">Uncharacterized protein</fullName>
    </submittedName>
</protein>
<feature type="domain" description="Myb-like" evidence="3">
    <location>
        <begin position="1"/>
        <end position="44"/>
    </location>
</feature>
<proteinExistence type="predicted"/>
<evidence type="ECO:0000256" key="1">
    <source>
        <dbReference type="SAM" id="MobiDB-lite"/>
    </source>
</evidence>
<dbReference type="Proteomes" id="UP001165082">
    <property type="component" value="Unassembled WGS sequence"/>
</dbReference>
<dbReference type="PROSITE" id="PS51294">
    <property type="entry name" value="HTH_MYB"/>
    <property type="match status" value="2"/>
</dbReference>
<dbReference type="SMART" id="SM00717">
    <property type="entry name" value="SANT"/>
    <property type="match status" value="2"/>
</dbReference>
<dbReference type="InterPro" id="IPR001005">
    <property type="entry name" value="SANT/Myb"/>
</dbReference>
<evidence type="ECO:0000256" key="2">
    <source>
        <dbReference type="SAM" id="Phobius"/>
    </source>
</evidence>
<sequence length="258" mass="28734">DSTIVSLVKENGTKKWSLVASSLTTLYGVCRSGKQCRTRWLNHLDPSIKKTPWTPEEERYIREAQQRVGNRWAEIAKGLEGRTDNSIKNHWYSTMRRNMRRLAKVTDPGGGKKDSKSSSSTSAGASSSSTSQLPAFPPPPPFIGVMSGLGSAETEVLRKGYGDLNRRIGLGTRERVKKRRREVASGGKEEKRRRGDSDVGVSGSSENEWMVKGMDKESKSTLGINLLVMLFGEFVLTDALLAFLSHHWRRFTSDLSVE</sequence>
<dbReference type="GO" id="GO:0000978">
    <property type="term" value="F:RNA polymerase II cis-regulatory region sequence-specific DNA binding"/>
    <property type="evidence" value="ECO:0007669"/>
    <property type="project" value="TreeGrafter"/>
</dbReference>
<comment type="caution">
    <text evidence="5">The sequence shown here is derived from an EMBL/GenBank/DDBJ whole genome shotgun (WGS) entry which is preliminary data.</text>
</comment>
<dbReference type="SUPFAM" id="SSF46689">
    <property type="entry name" value="Homeodomain-like"/>
    <property type="match status" value="1"/>
</dbReference>
<dbReference type="InterPro" id="IPR017930">
    <property type="entry name" value="Myb_dom"/>
</dbReference>
<feature type="transmembrane region" description="Helical" evidence="2">
    <location>
        <begin position="222"/>
        <end position="244"/>
    </location>
</feature>
<dbReference type="PANTHER" id="PTHR45614">
    <property type="entry name" value="MYB PROTEIN-RELATED"/>
    <property type="match status" value="1"/>
</dbReference>
<keyword evidence="2" id="KW-0472">Membrane</keyword>
<dbReference type="EMBL" id="BRXZ01008494">
    <property type="protein sequence ID" value="GMI27131.1"/>
    <property type="molecule type" value="Genomic_DNA"/>
</dbReference>
<feature type="region of interest" description="Disordered" evidence="1">
    <location>
        <begin position="103"/>
        <end position="144"/>
    </location>
</feature>
<keyword evidence="6" id="KW-1185">Reference proteome</keyword>
<feature type="domain" description="HTH myb-type" evidence="4">
    <location>
        <begin position="45"/>
        <end position="99"/>
    </location>
</feature>
<feature type="domain" description="Myb-like" evidence="3">
    <location>
        <begin position="45"/>
        <end position="95"/>
    </location>
</feature>
<organism evidence="5 6">
    <name type="scientific">Triparma retinervis</name>
    <dbReference type="NCBI Taxonomy" id="2557542"/>
    <lineage>
        <taxon>Eukaryota</taxon>
        <taxon>Sar</taxon>
        <taxon>Stramenopiles</taxon>
        <taxon>Ochrophyta</taxon>
        <taxon>Bolidophyceae</taxon>
        <taxon>Parmales</taxon>
        <taxon>Triparmaceae</taxon>
        <taxon>Triparma</taxon>
    </lineage>
</organism>
<dbReference type="OrthoDB" id="2143914at2759"/>
<accession>A0A9W7G016</accession>
<evidence type="ECO:0000259" key="3">
    <source>
        <dbReference type="PROSITE" id="PS50090"/>
    </source>
</evidence>
<dbReference type="AlphaFoldDB" id="A0A9W7G016"/>
<dbReference type="PROSITE" id="PS50090">
    <property type="entry name" value="MYB_LIKE"/>
    <property type="match status" value="2"/>
</dbReference>
<dbReference type="InterPro" id="IPR009057">
    <property type="entry name" value="Homeodomain-like_sf"/>
</dbReference>
<feature type="compositionally biased region" description="Low complexity" evidence="1">
    <location>
        <begin position="117"/>
        <end position="131"/>
    </location>
</feature>
<gene>
    <name evidence="5" type="ORF">TrRE_jg12198</name>
</gene>
<dbReference type="GO" id="GO:0000981">
    <property type="term" value="F:DNA-binding transcription factor activity, RNA polymerase II-specific"/>
    <property type="evidence" value="ECO:0007669"/>
    <property type="project" value="TreeGrafter"/>
</dbReference>
<keyword evidence="2" id="KW-0812">Transmembrane</keyword>
<feature type="region of interest" description="Disordered" evidence="1">
    <location>
        <begin position="175"/>
        <end position="207"/>
    </location>
</feature>